<dbReference type="UniPathway" id="UPA00655">
    <property type="reaction ID" value="UER00711"/>
</dbReference>
<evidence type="ECO:0000259" key="11">
    <source>
        <dbReference type="PROSITE" id="PS50989"/>
    </source>
</evidence>
<dbReference type="SUPFAM" id="SSF52096">
    <property type="entry name" value="ClpP/crotonase"/>
    <property type="match status" value="1"/>
</dbReference>
<evidence type="ECO:0000256" key="9">
    <source>
        <dbReference type="ARBA" id="ARBA00023160"/>
    </source>
</evidence>
<organism evidence="12">
    <name type="scientific">marine metagenome</name>
    <dbReference type="NCBI Taxonomy" id="408172"/>
    <lineage>
        <taxon>unclassified sequences</taxon>
        <taxon>metagenomes</taxon>
        <taxon>ecological metagenomes</taxon>
    </lineage>
</organism>
<gene>
    <name evidence="12" type="ORF">METZ01_LOCUS292228</name>
</gene>
<evidence type="ECO:0000256" key="3">
    <source>
        <dbReference type="ARBA" id="ARBA00022516"/>
    </source>
</evidence>
<comment type="catalytic activity">
    <reaction evidence="10">
        <text>N(6)-carboxybiotinyl-L-lysyl-[protein] + acetyl-CoA = N(6)-biotinyl-L-lysyl-[protein] + malonyl-CoA</text>
        <dbReference type="Rhea" id="RHEA:54728"/>
        <dbReference type="Rhea" id="RHEA-COMP:10505"/>
        <dbReference type="Rhea" id="RHEA-COMP:10506"/>
        <dbReference type="ChEBI" id="CHEBI:57288"/>
        <dbReference type="ChEBI" id="CHEBI:57384"/>
        <dbReference type="ChEBI" id="CHEBI:83144"/>
        <dbReference type="ChEBI" id="CHEBI:83145"/>
        <dbReference type="EC" id="2.1.3.15"/>
    </reaction>
</comment>
<dbReference type="PANTHER" id="PTHR42853:SF3">
    <property type="entry name" value="ACETYL-COENZYME A CARBOXYLASE CARBOXYL TRANSFERASE SUBUNIT ALPHA, CHLOROPLASTIC"/>
    <property type="match status" value="1"/>
</dbReference>
<dbReference type="GO" id="GO:0005524">
    <property type="term" value="F:ATP binding"/>
    <property type="evidence" value="ECO:0007669"/>
    <property type="project" value="UniProtKB-KW"/>
</dbReference>
<dbReference type="NCBIfam" id="NF004344">
    <property type="entry name" value="PRK05724.1"/>
    <property type="match status" value="1"/>
</dbReference>
<dbReference type="AlphaFoldDB" id="A0A382LRJ0"/>
<keyword evidence="5" id="KW-0547">Nucleotide-binding</keyword>
<name>A0A382LRJ0_9ZZZZ</name>
<evidence type="ECO:0000256" key="7">
    <source>
        <dbReference type="ARBA" id="ARBA00022840"/>
    </source>
</evidence>
<dbReference type="EC" id="2.1.3.15" evidence="2"/>
<dbReference type="NCBIfam" id="TIGR00513">
    <property type="entry name" value="accA"/>
    <property type="match status" value="1"/>
</dbReference>
<sequence length="310" mass="34828">MSIYILDFEIPLREIEDKIDTMKSTGIKTGMDVSEGVEKLENQLSREKQKIYANLNRWERVQLARHPKRPYSSDYISRITDYWFELHGDRYFSDDPAMICGIAIIDDLKLMIIGQEKGRGTKSKVYRNFGMSRPEGYRKALRLMKLAEKYNLPVLTLIDTPGAYPGLGAEERGQAEAIARNLFEMARLKVPIINIVIGEGASGGALGIGVGDKIICFENTWYSVISPEGCASILFRDASRAEEAADSMMVTARDLMDFGIADSILPEPEGGTHLDYDQSAAILKQALIDTFSGLNKIDPENRKINRIEKY</sequence>
<dbReference type="GO" id="GO:0016743">
    <property type="term" value="F:carboxyl- or carbamoyltransferase activity"/>
    <property type="evidence" value="ECO:0007669"/>
    <property type="project" value="InterPro"/>
</dbReference>
<dbReference type="GO" id="GO:0003989">
    <property type="term" value="F:acetyl-CoA carboxylase activity"/>
    <property type="evidence" value="ECO:0007669"/>
    <property type="project" value="InterPro"/>
</dbReference>
<comment type="pathway">
    <text evidence="1">Lipid metabolism; malonyl-CoA biosynthesis; malonyl-CoA from acetyl-CoA: step 1/1.</text>
</comment>
<dbReference type="Pfam" id="PF03255">
    <property type="entry name" value="ACCA"/>
    <property type="match status" value="1"/>
</dbReference>
<dbReference type="EMBL" id="UINC01088818">
    <property type="protein sequence ID" value="SVC39374.1"/>
    <property type="molecule type" value="Genomic_DNA"/>
</dbReference>
<feature type="domain" description="CoA carboxyltransferase C-terminal" evidence="11">
    <location>
        <begin position="43"/>
        <end position="293"/>
    </location>
</feature>
<dbReference type="HAMAP" id="MF_00823">
    <property type="entry name" value="AcetylCoA_CT_alpha"/>
    <property type="match status" value="1"/>
</dbReference>
<dbReference type="InterPro" id="IPR011763">
    <property type="entry name" value="COA_CT_C"/>
</dbReference>
<dbReference type="InterPro" id="IPR001095">
    <property type="entry name" value="Acetyl_CoA_COase_a_su"/>
</dbReference>
<dbReference type="Gene3D" id="3.90.226.10">
    <property type="entry name" value="2-enoyl-CoA Hydratase, Chain A, domain 1"/>
    <property type="match status" value="1"/>
</dbReference>
<evidence type="ECO:0000256" key="10">
    <source>
        <dbReference type="ARBA" id="ARBA00049152"/>
    </source>
</evidence>
<keyword evidence="8" id="KW-0443">Lipid metabolism</keyword>
<dbReference type="PANTHER" id="PTHR42853">
    <property type="entry name" value="ACETYL-COENZYME A CARBOXYLASE CARBOXYL TRANSFERASE SUBUNIT ALPHA"/>
    <property type="match status" value="1"/>
</dbReference>
<dbReference type="GO" id="GO:2001295">
    <property type="term" value="P:malonyl-CoA biosynthetic process"/>
    <property type="evidence" value="ECO:0007669"/>
    <property type="project" value="UniProtKB-UniPathway"/>
</dbReference>
<evidence type="ECO:0000256" key="6">
    <source>
        <dbReference type="ARBA" id="ARBA00022832"/>
    </source>
</evidence>
<evidence type="ECO:0000256" key="8">
    <source>
        <dbReference type="ARBA" id="ARBA00023098"/>
    </source>
</evidence>
<accession>A0A382LRJ0</accession>
<keyword evidence="7" id="KW-0067">ATP-binding</keyword>
<evidence type="ECO:0000313" key="12">
    <source>
        <dbReference type="EMBL" id="SVC39374.1"/>
    </source>
</evidence>
<keyword evidence="3" id="KW-0444">Lipid biosynthesis</keyword>
<keyword evidence="4" id="KW-0808">Transferase</keyword>
<dbReference type="GO" id="GO:0009317">
    <property type="term" value="C:acetyl-CoA carboxylase complex"/>
    <property type="evidence" value="ECO:0007669"/>
    <property type="project" value="InterPro"/>
</dbReference>
<keyword evidence="6" id="KW-0276">Fatty acid metabolism</keyword>
<evidence type="ECO:0000256" key="2">
    <source>
        <dbReference type="ARBA" id="ARBA00011883"/>
    </source>
</evidence>
<reference evidence="12" key="1">
    <citation type="submission" date="2018-05" db="EMBL/GenBank/DDBJ databases">
        <authorList>
            <person name="Lanie J.A."/>
            <person name="Ng W.-L."/>
            <person name="Kazmierczak K.M."/>
            <person name="Andrzejewski T.M."/>
            <person name="Davidsen T.M."/>
            <person name="Wayne K.J."/>
            <person name="Tettelin H."/>
            <person name="Glass J.I."/>
            <person name="Rusch D."/>
            <person name="Podicherti R."/>
            <person name="Tsui H.-C.T."/>
            <person name="Winkler M.E."/>
        </authorList>
    </citation>
    <scope>NUCLEOTIDE SEQUENCE</scope>
</reference>
<proteinExistence type="inferred from homology"/>
<evidence type="ECO:0000256" key="1">
    <source>
        <dbReference type="ARBA" id="ARBA00004956"/>
    </source>
</evidence>
<dbReference type="PRINTS" id="PR01069">
    <property type="entry name" value="ACCCTRFRASEA"/>
</dbReference>
<dbReference type="PROSITE" id="PS50989">
    <property type="entry name" value="COA_CT_CTER"/>
    <property type="match status" value="1"/>
</dbReference>
<dbReference type="GO" id="GO:0006633">
    <property type="term" value="P:fatty acid biosynthetic process"/>
    <property type="evidence" value="ECO:0007669"/>
    <property type="project" value="UniProtKB-KW"/>
</dbReference>
<protein>
    <recommendedName>
        <fullName evidence="2">acetyl-CoA carboxytransferase</fullName>
        <ecNumber evidence="2">2.1.3.15</ecNumber>
    </recommendedName>
</protein>
<dbReference type="InterPro" id="IPR029045">
    <property type="entry name" value="ClpP/crotonase-like_dom_sf"/>
</dbReference>
<dbReference type="NCBIfam" id="NF041504">
    <property type="entry name" value="AccA_sub"/>
    <property type="match status" value="1"/>
</dbReference>
<evidence type="ECO:0000256" key="4">
    <source>
        <dbReference type="ARBA" id="ARBA00022679"/>
    </source>
</evidence>
<feature type="non-terminal residue" evidence="12">
    <location>
        <position position="310"/>
    </location>
</feature>
<evidence type="ECO:0000256" key="5">
    <source>
        <dbReference type="ARBA" id="ARBA00022741"/>
    </source>
</evidence>
<keyword evidence="9" id="KW-0275">Fatty acid biosynthesis</keyword>